<keyword evidence="2" id="KW-0784">Thiamine biosynthesis</keyword>
<evidence type="ECO:0000256" key="2">
    <source>
        <dbReference type="ARBA" id="ARBA00022977"/>
    </source>
</evidence>
<dbReference type="EMBL" id="BAAADS010000025">
    <property type="protein sequence ID" value="GAA0610917.1"/>
    <property type="molecule type" value="Genomic_DNA"/>
</dbReference>
<comment type="caution">
    <text evidence="4">The sequence shown here is derived from an EMBL/GenBank/DDBJ whole genome shotgun (WGS) entry which is preliminary data.</text>
</comment>
<dbReference type="Pfam" id="PF02581">
    <property type="entry name" value="TMP-TENI"/>
    <property type="match status" value="1"/>
</dbReference>
<sequence>MISTGKQSPGTLAWILEKIHPYVDFFHLREKRWMNQEMVATIQLLISKGIPLEKIMINSRIEVAQSMHTHGVQLTHTADVGMVRKAYGSLYIGCSVHSLEGAVYADGHGADFLLYGHIFETQSKPGLKPRGLSSLKNVAQNTETPVIAIGGITPKNTPVVVEKGATGVAVLSGILLSDDPVKAAQKYRKTLDVKSLD</sequence>
<evidence type="ECO:0000256" key="1">
    <source>
        <dbReference type="ARBA" id="ARBA00004948"/>
    </source>
</evidence>
<dbReference type="InterPro" id="IPR036206">
    <property type="entry name" value="ThiamineP_synth_sf"/>
</dbReference>
<gene>
    <name evidence="4" type="primary">tenI</name>
    <name evidence="4" type="ORF">GCM10009001_30200</name>
</gene>
<feature type="domain" description="Thiamine phosphate synthase/TenI" evidence="3">
    <location>
        <begin position="11"/>
        <end position="174"/>
    </location>
</feature>
<proteinExistence type="predicted"/>
<name>A0ABN1GG97_9BACI</name>
<dbReference type="InterPro" id="IPR022998">
    <property type="entry name" value="ThiamineP_synth_TenI"/>
</dbReference>
<reference evidence="4 5" key="1">
    <citation type="journal article" date="2019" name="Int. J. Syst. Evol. Microbiol.">
        <title>The Global Catalogue of Microorganisms (GCM) 10K type strain sequencing project: providing services to taxonomists for standard genome sequencing and annotation.</title>
        <authorList>
            <consortium name="The Broad Institute Genomics Platform"/>
            <consortium name="The Broad Institute Genome Sequencing Center for Infectious Disease"/>
            <person name="Wu L."/>
            <person name="Ma J."/>
        </authorList>
    </citation>
    <scope>NUCLEOTIDE SEQUENCE [LARGE SCALE GENOMIC DNA]</scope>
    <source>
        <strain evidence="4 5">JCM 15395</strain>
    </source>
</reference>
<organism evidence="4 5">
    <name type="scientific">Virgibacillus siamensis</name>
    <dbReference type="NCBI Taxonomy" id="480071"/>
    <lineage>
        <taxon>Bacteria</taxon>
        <taxon>Bacillati</taxon>
        <taxon>Bacillota</taxon>
        <taxon>Bacilli</taxon>
        <taxon>Bacillales</taxon>
        <taxon>Bacillaceae</taxon>
        <taxon>Virgibacillus</taxon>
    </lineage>
</organism>
<dbReference type="RefSeq" id="WP_343814938.1">
    <property type="nucleotide sequence ID" value="NZ_BAAADS010000025.1"/>
</dbReference>
<dbReference type="Gene3D" id="3.20.20.70">
    <property type="entry name" value="Aldolase class I"/>
    <property type="match status" value="1"/>
</dbReference>
<dbReference type="PANTHER" id="PTHR20857">
    <property type="entry name" value="THIAMINE-PHOSPHATE PYROPHOSPHORYLASE"/>
    <property type="match status" value="1"/>
</dbReference>
<protein>
    <submittedName>
        <fullName evidence="4">Thiazole tautomerase TenI</fullName>
    </submittedName>
</protein>
<dbReference type="CDD" id="cd00564">
    <property type="entry name" value="TMP_TenI"/>
    <property type="match status" value="1"/>
</dbReference>
<accession>A0ABN1GG97</accession>
<dbReference type="InterPro" id="IPR013785">
    <property type="entry name" value="Aldolase_TIM"/>
</dbReference>
<evidence type="ECO:0000259" key="3">
    <source>
        <dbReference type="Pfam" id="PF02581"/>
    </source>
</evidence>
<dbReference type="PANTHER" id="PTHR20857:SF22">
    <property type="entry name" value="THIAZOLE TAUTOMERASE"/>
    <property type="match status" value="1"/>
</dbReference>
<dbReference type="Proteomes" id="UP001500866">
    <property type="component" value="Unassembled WGS sequence"/>
</dbReference>
<evidence type="ECO:0000313" key="5">
    <source>
        <dbReference type="Proteomes" id="UP001500866"/>
    </source>
</evidence>
<keyword evidence="5" id="KW-1185">Reference proteome</keyword>
<comment type="pathway">
    <text evidence="1">Cofactor biosynthesis; thiamine diphosphate biosynthesis.</text>
</comment>
<evidence type="ECO:0000313" key="4">
    <source>
        <dbReference type="EMBL" id="GAA0610917.1"/>
    </source>
</evidence>
<dbReference type="SUPFAM" id="SSF51391">
    <property type="entry name" value="Thiamin phosphate synthase"/>
    <property type="match status" value="1"/>
</dbReference>